<gene>
    <name evidence="3" type="ORF">EAS64_30585</name>
</gene>
<dbReference type="Proteomes" id="UP000460272">
    <property type="component" value="Unassembled WGS sequence"/>
</dbReference>
<dbReference type="SUPFAM" id="SSF51445">
    <property type="entry name" value="(Trans)glycosidases"/>
    <property type="match status" value="1"/>
</dbReference>
<comment type="caution">
    <text evidence="3">The sequence shown here is derived from an EMBL/GenBank/DDBJ whole genome shotgun (WGS) entry which is preliminary data.</text>
</comment>
<dbReference type="InterPro" id="IPR004352">
    <property type="entry name" value="GH114_TIM-barrel"/>
</dbReference>
<dbReference type="InterPro" id="IPR017853">
    <property type="entry name" value="GH"/>
</dbReference>
<feature type="domain" description="Glycoside-hydrolase family GH114 TIM-barrel" evidence="2">
    <location>
        <begin position="311"/>
        <end position="588"/>
    </location>
</feature>
<protein>
    <recommendedName>
        <fullName evidence="2">Glycoside-hydrolase family GH114 TIM-barrel domain-containing protein</fullName>
    </recommendedName>
</protein>
<evidence type="ECO:0000313" key="3">
    <source>
        <dbReference type="EMBL" id="TVZ01802.1"/>
    </source>
</evidence>
<dbReference type="AlphaFoldDB" id="A0A6P2BRX7"/>
<proteinExistence type="predicted"/>
<dbReference type="PANTHER" id="PTHR35273">
    <property type="entry name" value="ALPHA-1,4 POLYGALACTOSAMINIDASE, PUTATIVE (AFU_ORTHOLOGUE AFUA_3G07890)-RELATED"/>
    <property type="match status" value="1"/>
</dbReference>
<reference evidence="3 4" key="1">
    <citation type="submission" date="2018-11" db="EMBL/GenBank/DDBJ databases">
        <title>Trebonia kvetii gen.nov., sp.nov., a novel acidophilic actinobacterium, and proposal of the new actinobacterial family Treboniaceae fam. nov.</title>
        <authorList>
            <person name="Rapoport D."/>
            <person name="Sagova-Mareckova M."/>
            <person name="Sedlacek I."/>
            <person name="Provaznik J."/>
            <person name="Kralova S."/>
            <person name="Pavlinic D."/>
            <person name="Benes V."/>
            <person name="Kopecky J."/>
        </authorList>
    </citation>
    <scope>NUCLEOTIDE SEQUENCE [LARGE SCALE GENOMIC DNA]</scope>
    <source>
        <strain evidence="3 4">15Tr583</strain>
    </source>
</reference>
<sequence>MARRRTVPVTQTRTRATRPTRAAAMAAPCLLALSLAALAAGVFAPASLAAPAPPLTVAAHAAAGSIPAPVHRGALRISGPFRDGATVVAAGLSWRAPALPHGLKLVSFAVGYTWQSCASGGKQCRTAADSTATPFAARDYVVGHADTGRVLRVTETATEVVVPSGQPSADFSTITRSVTRTSTTAVHAYSHGKAPVTAFVNGTPERKTASTEEYFQVTGPHANSADGPVTLTYRVDDGGWRSMPSSRVLYTGKLAVGPHRVQVRTANQAGGTTIRYSWHVVSMAAPAACRSSRRGGCWYAPHLDSKGRPMRWDWQIGRVTALQRTGGKAVDIYDIDGFLTTRAEVTAIKTSWQAATLPHPRTVCYLDLAWENYRLDASPGKYFPASALGLVYYGYPAERWVDFRQLDALKPMLDTRVGMCAAMGFDAVELDDIDGFDPPSTTGFHLTPGDVENYLAYAFNEIHRDGMTALWKNSPYLSSWGREYTDGAVVEECYLSKACFAAQLAGSSQYGITCTGLHGGTPCGWDDFTTDVTTHQPTGKWVGEAEYTDDGYVCAPGRTCPGAREFETFCKSVYAPPYGFTAVLFESNLDGRTFDTCPGQFRKH</sequence>
<dbReference type="PANTHER" id="PTHR35273:SF2">
    <property type="entry name" value="ALPHA-GALACTOSIDASE"/>
    <property type="match status" value="1"/>
</dbReference>
<dbReference type="OrthoDB" id="319933at2"/>
<accession>A0A6P2BRX7</accession>
<dbReference type="Gene3D" id="3.20.20.70">
    <property type="entry name" value="Aldolase class I"/>
    <property type="match status" value="1"/>
</dbReference>
<dbReference type="EMBL" id="RPFW01000006">
    <property type="protein sequence ID" value="TVZ01802.1"/>
    <property type="molecule type" value="Genomic_DNA"/>
</dbReference>
<evidence type="ECO:0000256" key="1">
    <source>
        <dbReference type="SAM" id="SignalP"/>
    </source>
</evidence>
<feature type="chain" id="PRO_5039498538" description="Glycoside-hydrolase family GH114 TIM-barrel domain-containing protein" evidence="1">
    <location>
        <begin position="40"/>
        <end position="604"/>
    </location>
</feature>
<organism evidence="3 4">
    <name type="scientific">Trebonia kvetii</name>
    <dbReference type="NCBI Taxonomy" id="2480626"/>
    <lineage>
        <taxon>Bacteria</taxon>
        <taxon>Bacillati</taxon>
        <taxon>Actinomycetota</taxon>
        <taxon>Actinomycetes</taxon>
        <taxon>Streptosporangiales</taxon>
        <taxon>Treboniaceae</taxon>
        <taxon>Trebonia</taxon>
    </lineage>
</organism>
<keyword evidence="1" id="KW-0732">Signal</keyword>
<evidence type="ECO:0000313" key="4">
    <source>
        <dbReference type="Proteomes" id="UP000460272"/>
    </source>
</evidence>
<feature type="signal peptide" evidence="1">
    <location>
        <begin position="1"/>
        <end position="39"/>
    </location>
</feature>
<dbReference type="InterPro" id="IPR013785">
    <property type="entry name" value="Aldolase_TIM"/>
</dbReference>
<keyword evidence="4" id="KW-1185">Reference proteome</keyword>
<dbReference type="Pfam" id="PF03537">
    <property type="entry name" value="Glyco_hydro_114"/>
    <property type="match status" value="1"/>
</dbReference>
<name>A0A6P2BRX7_9ACTN</name>
<evidence type="ECO:0000259" key="2">
    <source>
        <dbReference type="Pfam" id="PF03537"/>
    </source>
</evidence>